<evidence type="ECO:0000256" key="3">
    <source>
        <dbReference type="ARBA" id="ARBA00022989"/>
    </source>
</evidence>
<evidence type="ECO:0000256" key="2">
    <source>
        <dbReference type="ARBA" id="ARBA00022692"/>
    </source>
</evidence>
<name>A0ABP0GCF7_CLALP</name>
<reference evidence="7 8" key="1">
    <citation type="submission" date="2024-02" db="EMBL/GenBank/DDBJ databases">
        <authorList>
            <person name="Daric V."/>
            <person name="Darras S."/>
        </authorList>
    </citation>
    <scope>NUCLEOTIDE SEQUENCE [LARGE SCALE GENOMIC DNA]</scope>
</reference>
<evidence type="ECO:0000256" key="6">
    <source>
        <dbReference type="SAM" id="Phobius"/>
    </source>
</evidence>
<keyword evidence="2 6" id="KW-0812">Transmembrane</keyword>
<gene>
    <name evidence="7" type="ORF">CVLEPA_LOCUS21473</name>
</gene>
<evidence type="ECO:0000256" key="1">
    <source>
        <dbReference type="ARBA" id="ARBA00004141"/>
    </source>
</evidence>
<feature type="transmembrane region" description="Helical" evidence="6">
    <location>
        <begin position="51"/>
        <end position="73"/>
    </location>
</feature>
<keyword evidence="4 6" id="KW-0472">Membrane</keyword>
<keyword evidence="8" id="KW-1185">Reference proteome</keyword>
<keyword evidence="3 6" id="KW-1133">Transmembrane helix</keyword>
<dbReference type="SMART" id="SM00805">
    <property type="entry name" value="AGTRAP"/>
    <property type="match status" value="1"/>
</dbReference>
<feature type="transmembrane region" description="Helical" evidence="6">
    <location>
        <begin position="85"/>
        <end position="105"/>
    </location>
</feature>
<dbReference type="EMBL" id="CAWYQH010000108">
    <property type="protein sequence ID" value="CAK8689471.1"/>
    <property type="molecule type" value="Genomic_DNA"/>
</dbReference>
<evidence type="ECO:0000313" key="7">
    <source>
        <dbReference type="EMBL" id="CAK8689471.1"/>
    </source>
</evidence>
<comment type="subcellular location">
    <subcellularLocation>
        <location evidence="1">Membrane</location>
        <topology evidence="1">Multi-pass membrane protein</topology>
    </subcellularLocation>
</comment>
<evidence type="ECO:0000256" key="5">
    <source>
        <dbReference type="SAM" id="MobiDB-lite"/>
    </source>
</evidence>
<evidence type="ECO:0000313" key="8">
    <source>
        <dbReference type="Proteomes" id="UP001642483"/>
    </source>
</evidence>
<dbReference type="Pfam" id="PF06396">
    <property type="entry name" value="AGTRAP"/>
    <property type="match status" value="1"/>
</dbReference>
<dbReference type="Proteomes" id="UP001642483">
    <property type="component" value="Unassembled WGS sequence"/>
</dbReference>
<proteinExistence type="predicted"/>
<sequence length="155" mass="17089">MPSISLKAVVLIHWFLFVWGTIFGSGPYIWCNIAVLAVGVWAIADRQSVDAIFLFMVMLIISILVDIVDLAVHFRPEQASGYYKFGGGMAIANLILKPVSIALLFQMYKDRGGEYNITFGPNAPSYDDIGNESHDNPNHGSNAYMKPPAFSGDTR</sequence>
<accession>A0ABP0GCF7</accession>
<organism evidence="7 8">
    <name type="scientific">Clavelina lepadiformis</name>
    <name type="common">Light-bulb sea squirt</name>
    <name type="synonym">Ascidia lepadiformis</name>
    <dbReference type="NCBI Taxonomy" id="159417"/>
    <lineage>
        <taxon>Eukaryota</taxon>
        <taxon>Metazoa</taxon>
        <taxon>Chordata</taxon>
        <taxon>Tunicata</taxon>
        <taxon>Ascidiacea</taxon>
        <taxon>Aplousobranchia</taxon>
        <taxon>Clavelinidae</taxon>
        <taxon>Clavelina</taxon>
    </lineage>
</organism>
<evidence type="ECO:0008006" key="9">
    <source>
        <dbReference type="Google" id="ProtNLM"/>
    </source>
</evidence>
<dbReference type="InterPro" id="IPR009436">
    <property type="entry name" value="AGTRAP"/>
</dbReference>
<evidence type="ECO:0000256" key="4">
    <source>
        <dbReference type="ARBA" id="ARBA00023136"/>
    </source>
</evidence>
<protein>
    <recommendedName>
        <fullName evidence="9">Type-1 angiotensin II receptor-associated protein</fullName>
    </recommendedName>
</protein>
<dbReference type="PANTHER" id="PTHR16521">
    <property type="entry name" value="TYPE-1 ANGIOTENSIN II RECEPTOR-ASSOCIATED PROTEIN"/>
    <property type="match status" value="1"/>
</dbReference>
<feature type="transmembrane region" description="Helical" evidence="6">
    <location>
        <begin position="12"/>
        <end position="44"/>
    </location>
</feature>
<dbReference type="PANTHER" id="PTHR16521:SF3">
    <property type="entry name" value="TYPE-1 ANGIOTENSIN II RECEPTOR-ASSOCIATED PROTEIN"/>
    <property type="match status" value="1"/>
</dbReference>
<feature type="region of interest" description="Disordered" evidence="5">
    <location>
        <begin position="128"/>
        <end position="155"/>
    </location>
</feature>
<comment type="caution">
    <text evidence="7">The sequence shown here is derived from an EMBL/GenBank/DDBJ whole genome shotgun (WGS) entry which is preliminary data.</text>
</comment>